<dbReference type="SUPFAM" id="SSF46689">
    <property type="entry name" value="Homeodomain-like"/>
    <property type="match status" value="1"/>
</dbReference>
<organism evidence="5">
    <name type="scientific">Streptomyces sp. R33</name>
    <dbReference type="NCBI Taxonomy" id="3238629"/>
    <lineage>
        <taxon>Bacteria</taxon>
        <taxon>Bacillati</taxon>
        <taxon>Actinomycetota</taxon>
        <taxon>Actinomycetes</taxon>
        <taxon>Kitasatosporales</taxon>
        <taxon>Streptomycetaceae</taxon>
        <taxon>Streptomyces</taxon>
    </lineage>
</organism>
<dbReference type="PROSITE" id="PS01124">
    <property type="entry name" value="HTH_ARAC_FAMILY_2"/>
    <property type="match status" value="1"/>
</dbReference>
<dbReference type="Pfam" id="PF12833">
    <property type="entry name" value="HTH_18"/>
    <property type="match status" value="1"/>
</dbReference>
<reference evidence="5" key="1">
    <citation type="submission" date="2024-08" db="EMBL/GenBank/DDBJ databases">
        <authorList>
            <person name="Yu S.T."/>
        </authorList>
    </citation>
    <scope>NUCLEOTIDE SEQUENCE</scope>
    <source>
        <strain evidence="5">R33</strain>
    </source>
</reference>
<evidence type="ECO:0000256" key="1">
    <source>
        <dbReference type="ARBA" id="ARBA00023015"/>
    </source>
</evidence>
<dbReference type="RefSeq" id="WP_369776391.1">
    <property type="nucleotide sequence ID" value="NZ_CP165727.1"/>
</dbReference>
<dbReference type="InterPro" id="IPR050204">
    <property type="entry name" value="AraC_XylS_family_regulators"/>
</dbReference>
<dbReference type="GO" id="GO:0003700">
    <property type="term" value="F:DNA-binding transcription factor activity"/>
    <property type="evidence" value="ECO:0007669"/>
    <property type="project" value="InterPro"/>
</dbReference>
<keyword evidence="1" id="KW-0805">Transcription regulation</keyword>
<proteinExistence type="predicted"/>
<dbReference type="PANTHER" id="PTHR46796">
    <property type="entry name" value="HTH-TYPE TRANSCRIPTIONAL ACTIVATOR RHAS-RELATED"/>
    <property type="match status" value="1"/>
</dbReference>
<feature type="domain" description="HTH araC/xylS-type" evidence="4">
    <location>
        <begin position="161"/>
        <end position="259"/>
    </location>
</feature>
<dbReference type="EMBL" id="CP165727">
    <property type="protein sequence ID" value="XDV61621.1"/>
    <property type="molecule type" value="Genomic_DNA"/>
</dbReference>
<dbReference type="GO" id="GO:0043565">
    <property type="term" value="F:sequence-specific DNA binding"/>
    <property type="evidence" value="ECO:0007669"/>
    <property type="project" value="InterPro"/>
</dbReference>
<evidence type="ECO:0000259" key="4">
    <source>
        <dbReference type="PROSITE" id="PS01124"/>
    </source>
</evidence>
<evidence type="ECO:0000256" key="2">
    <source>
        <dbReference type="ARBA" id="ARBA00023125"/>
    </source>
</evidence>
<dbReference type="AlphaFoldDB" id="A0AB39XVT3"/>
<name>A0AB39XVT3_9ACTN</name>
<dbReference type="SMART" id="SM00342">
    <property type="entry name" value="HTH_ARAC"/>
    <property type="match status" value="1"/>
</dbReference>
<evidence type="ECO:0000256" key="3">
    <source>
        <dbReference type="ARBA" id="ARBA00023163"/>
    </source>
</evidence>
<dbReference type="InterPro" id="IPR018060">
    <property type="entry name" value="HTH_AraC"/>
</dbReference>
<keyword evidence="2" id="KW-0238">DNA-binding</keyword>
<accession>A0AB39XVT3</accession>
<keyword evidence="3" id="KW-0804">Transcription</keyword>
<evidence type="ECO:0000313" key="5">
    <source>
        <dbReference type="EMBL" id="XDV61621.1"/>
    </source>
</evidence>
<protein>
    <submittedName>
        <fullName evidence="5">Helix-turn-helix domain-containing protein</fullName>
    </submittedName>
</protein>
<gene>
    <name evidence="5" type="ORF">AB5J51_00810</name>
</gene>
<dbReference type="Gene3D" id="1.10.10.60">
    <property type="entry name" value="Homeodomain-like"/>
    <property type="match status" value="1"/>
</dbReference>
<sequence>MSTGTVGSASSSGGGTDAWRVEVDAAPSRLVVAGVVGKAREHVHAAVQVLACGSGRVLLSDGRDELPVRAAVIPAGHRHRVRPGPGPAPIGVMVYLDADTTAGRALHDAAARGGVACWAAAASVFAEADPPPVAVSAAGVLRALDRLGAAAPGQPRHPALAAALAALPGAVADGPVRVGEVAARAGVSASRLGHLFAEQLGWSFPAAVRWARLHAAIVSVRGGANATEAAHAAGFSDSAHLTRVCKAMFGITPSQALAAAHWTPAAGPGTRRGR</sequence>
<dbReference type="InterPro" id="IPR009057">
    <property type="entry name" value="Homeodomain-like_sf"/>
</dbReference>